<dbReference type="GO" id="GO:0003992">
    <property type="term" value="F:N2-acetyl-L-ornithine:2-oxoglutarate 5-aminotransferase activity"/>
    <property type="evidence" value="ECO:0007669"/>
    <property type="project" value="UniProtKB-EC"/>
</dbReference>
<sequence length="40" mass="4325">MIALIAGPDVVRFTPSLIIPEQDVKEGLARFARAVARICS</sequence>
<proteinExistence type="predicted"/>
<organism evidence="1 2">
    <name type="scientific">Serratia plymuthica</name>
    <dbReference type="NCBI Taxonomy" id="82996"/>
    <lineage>
        <taxon>Bacteria</taxon>
        <taxon>Pseudomonadati</taxon>
        <taxon>Pseudomonadota</taxon>
        <taxon>Gammaproteobacteria</taxon>
        <taxon>Enterobacterales</taxon>
        <taxon>Yersiniaceae</taxon>
        <taxon>Serratia</taxon>
    </lineage>
</organism>
<name>A0A2X4UUU6_SERPL</name>
<gene>
    <name evidence="1" type="primary">argD_1</name>
    <name evidence="1" type="ORF">NCTC12961_03522</name>
</gene>
<dbReference type="EC" id="2.6.1.11" evidence="1"/>
<evidence type="ECO:0000313" key="2">
    <source>
        <dbReference type="Proteomes" id="UP000248897"/>
    </source>
</evidence>
<dbReference type="AlphaFoldDB" id="A0A2X4UUU6"/>
<dbReference type="EMBL" id="LS483469">
    <property type="protein sequence ID" value="SQI42199.1"/>
    <property type="molecule type" value="Genomic_DNA"/>
</dbReference>
<dbReference type="Gene3D" id="3.90.1150.10">
    <property type="entry name" value="Aspartate Aminotransferase, domain 1"/>
    <property type="match status" value="1"/>
</dbReference>
<dbReference type="InterPro" id="IPR015422">
    <property type="entry name" value="PyrdxlP-dep_Trfase_small"/>
</dbReference>
<dbReference type="Proteomes" id="UP000248897">
    <property type="component" value="Chromosome 1"/>
</dbReference>
<protein>
    <submittedName>
        <fullName evidence="1">Acetylornithine/succinyldiaminopimelate aminotransferase</fullName>
        <ecNumber evidence="1">2.6.1.11</ecNumber>
    </submittedName>
</protein>
<reference evidence="1 2" key="1">
    <citation type="submission" date="2018-06" db="EMBL/GenBank/DDBJ databases">
        <authorList>
            <consortium name="Pathogen Informatics"/>
            <person name="Doyle S."/>
        </authorList>
    </citation>
    <scope>NUCLEOTIDE SEQUENCE [LARGE SCALE GENOMIC DNA]</scope>
    <source>
        <strain evidence="1 2">NCTC12961</strain>
    </source>
</reference>
<dbReference type="SUPFAM" id="SSF53383">
    <property type="entry name" value="PLP-dependent transferases"/>
    <property type="match status" value="1"/>
</dbReference>
<accession>A0A2X4UUU6</accession>
<keyword evidence="1" id="KW-0808">Transferase</keyword>
<keyword evidence="1" id="KW-0032">Aminotransferase</keyword>
<evidence type="ECO:0000313" key="1">
    <source>
        <dbReference type="EMBL" id="SQI42199.1"/>
    </source>
</evidence>
<dbReference type="InterPro" id="IPR015424">
    <property type="entry name" value="PyrdxlP-dep_Trfase"/>
</dbReference>